<keyword evidence="9" id="KW-0378">Hydrolase</keyword>
<accession>A0A1U7LSY1</accession>
<feature type="region of interest" description="Disordered" evidence="11">
    <location>
        <begin position="71"/>
        <end position="92"/>
    </location>
</feature>
<sequence>MSNSLPLLVEEYTDTPSVFTDDHLTIIPVPIVSTSSPSAVGRKRSRSQSSTPGNDRQTLLDIVYKTYGRLSDDMHNSSEPKNRKVSQFTSLPSTTPNTTIHNYIIKFHSKRGKLDGKKANLLGARREQLGMLCRGESVTLDDGTVIRPEEVLGPEKEGNSTFIIDCPSAHYIKSLIENEQLRTFRPAYIVHLAPVEVLNNPEYKLWREQFPDAQHLSSCSNGVNKIILNGAARHTYRLNQVSPSNFPLQFCSGYSTETLNDHESIKAGYLYKIEPTRTICKSPEYEPSFDYDSLDIQQDKKLSGIPKQFWIDAKKVREEVEAIKSSSDAHDIEIVSVGSGSAMPSQYRNVSCTMIRTASYGILLDVGEGTLGQLQRMYGPHADSAVSSIKMIWISHLHADHHLGAVGIIRKWMQLVPSGNLFILGPLRFMFWMREYNEMEDICLSRISFINAEDIRSRYLHSSFNKPTPIHLDNINACFSQLSLKVVTCQVHHCPWAYGVAISHDSGWKIVYSGDSMPCSALVEIGQGADLLIHEATLEDDLKTEAVEKRHSTTSEAVEIGRQMNAKFTLLTHFSQRYPKIPRLEGEVTNIGISFDGMRFKLGESSRLEVMRKILEGLEDEEIDKGSMTRKEPKNKATMDMAT</sequence>
<evidence type="ECO:0000256" key="3">
    <source>
        <dbReference type="ARBA" id="ARBA00007823"/>
    </source>
</evidence>
<dbReference type="AlphaFoldDB" id="A0A1U7LSY1"/>
<evidence type="ECO:0000256" key="11">
    <source>
        <dbReference type="SAM" id="MobiDB-lite"/>
    </source>
</evidence>
<dbReference type="GO" id="GO:0042781">
    <property type="term" value="F:3'-tRNA processing endoribonuclease activity"/>
    <property type="evidence" value="ECO:0007669"/>
    <property type="project" value="UniProtKB-EC"/>
</dbReference>
<evidence type="ECO:0000256" key="7">
    <source>
        <dbReference type="ARBA" id="ARBA00022723"/>
    </source>
</evidence>
<evidence type="ECO:0000313" key="12">
    <source>
        <dbReference type="EMBL" id="OLL25693.1"/>
    </source>
</evidence>
<dbReference type="GO" id="GO:0046872">
    <property type="term" value="F:metal ion binding"/>
    <property type="evidence" value="ECO:0007669"/>
    <property type="project" value="UniProtKB-KW"/>
</dbReference>
<evidence type="ECO:0000256" key="2">
    <source>
        <dbReference type="ARBA" id="ARBA00001947"/>
    </source>
</evidence>
<evidence type="ECO:0000256" key="5">
    <source>
        <dbReference type="ARBA" id="ARBA00022694"/>
    </source>
</evidence>
<dbReference type="GO" id="GO:0005739">
    <property type="term" value="C:mitochondrion"/>
    <property type="evidence" value="ECO:0007669"/>
    <property type="project" value="TreeGrafter"/>
</dbReference>
<organism evidence="12 13">
    <name type="scientific">Neolecta irregularis (strain DAH-3)</name>
    <dbReference type="NCBI Taxonomy" id="1198029"/>
    <lineage>
        <taxon>Eukaryota</taxon>
        <taxon>Fungi</taxon>
        <taxon>Dikarya</taxon>
        <taxon>Ascomycota</taxon>
        <taxon>Taphrinomycotina</taxon>
        <taxon>Neolectales</taxon>
        <taxon>Neolectaceae</taxon>
        <taxon>Neolecta</taxon>
    </lineage>
</organism>
<comment type="catalytic activity">
    <reaction evidence="1">
        <text>Endonucleolytic cleavage of RNA, removing extra 3' nucleotides from tRNA precursor, generating 3' termini of tRNAs. A 3'-hydroxy group is left at the tRNA terminus and a 5'-phosphoryl group is left at the trailer molecule.</text>
        <dbReference type="EC" id="3.1.26.11"/>
    </reaction>
</comment>
<evidence type="ECO:0000256" key="10">
    <source>
        <dbReference type="ARBA" id="ARBA00022833"/>
    </source>
</evidence>
<dbReference type="Gene3D" id="3.60.15.10">
    <property type="entry name" value="Ribonuclease Z/Hydroxyacylglutathione hydrolase-like"/>
    <property type="match status" value="2"/>
</dbReference>
<keyword evidence="7" id="KW-0479">Metal-binding</keyword>
<dbReference type="EMBL" id="LXFE01000332">
    <property type="protein sequence ID" value="OLL25693.1"/>
    <property type="molecule type" value="Genomic_DNA"/>
</dbReference>
<dbReference type="PANTHER" id="PTHR12553">
    <property type="entry name" value="ZINC PHOSPHODIESTERASE ELAC PROTEIN 2"/>
    <property type="match status" value="1"/>
</dbReference>
<dbReference type="OMA" id="INYICQL"/>
<dbReference type="Proteomes" id="UP000186594">
    <property type="component" value="Unassembled WGS sequence"/>
</dbReference>
<evidence type="ECO:0000256" key="8">
    <source>
        <dbReference type="ARBA" id="ARBA00022759"/>
    </source>
</evidence>
<dbReference type="OrthoDB" id="5420580at2759"/>
<dbReference type="InterPro" id="IPR047151">
    <property type="entry name" value="RNZ2-like"/>
</dbReference>
<dbReference type="InterPro" id="IPR036866">
    <property type="entry name" value="RibonucZ/Hydroxyglut_hydro"/>
</dbReference>
<dbReference type="STRING" id="1198029.A0A1U7LSY1"/>
<evidence type="ECO:0000313" key="13">
    <source>
        <dbReference type="Proteomes" id="UP000186594"/>
    </source>
</evidence>
<dbReference type="EC" id="3.1.26.11" evidence="4"/>
<dbReference type="PANTHER" id="PTHR12553:SF49">
    <property type="entry name" value="ZINC PHOSPHODIESTERASE ELAC PROTEIN 2"/>
    <property type="match status" value="1"/>
</dbReference>
<protein>
    <recommendedName>
        <fullName evidence="4">ribonuclease Z</fullName>
        <ecNumber evidence="4">3.1.26.11</ecNumber>
    </recommendedName>
</protein>
<comment type="cofactor">
    <cofactor evidence="2">
        <name>Zn(2+)</name>
        <dbReference type="ChEBI" id="CHEBI:29105"/>
    </cofactor>
</comment>
<reference evidence="12 13" key="1">
    <citation type="submission" date="2016-04" db="EMBL/GenBank/DDBJ databases">
        <title>Evolutionary innovation and constraint leading to complex multicellularity in the Ascomycota.</title>
        <authorList>
            <person name="Cisse O."/>
            <person name="Nguyen A."/>
            <person name="Hewitt D.A."/>
            <person name="Jedd G."/>
            <person name="Stajich J.E."/>
        </authorList>
    </citation>
    <scope>NUCLEOTIDE SEQUENCE [LARGE SCALE GENOMIC DNA]</scope>
    <source>
        <strain evidence="12 13">DAH-3</strain>
    </source>
</reference>
<evidence type="ECO:0000256" key="4">
    <source>
        <dbReference type="ARBA" id="ARBA00012477"/>
    </source>
</evidence>
<feature type="compositionally biased region" description="Polar residues" evidence="11">
    <location>
        <begin position="47"/>
        <end position="57"/>
    </location>
</feature>
<comment type="caution">
    <text evidence="12">The sequence shown here is derived from an EMBL/GenBank/DDBJ whole genome shotgun (WGS) entry which is preliminary data.</text>
</comment>
<evidence type="ECO:0000256" key="6">
    <source>
        <dbReference type="ARBA" id="ARBA00022722"/>
    </source>
</evidence>
<evidence type="ECO:0000256" key="1">
    <source>
        <dbReference type="ARBA" id="ARBA00000402"/>
    </source>
</evidence>
<feature type="compositionally biased region" description="Basic and acidic residues" evidence="11">
    <location>
        <begin position="71"/>
        <end position="82"/>
    </location>
</feature>
<dbReference type="GO" id="GO:1990180">
    <property type="term" value="P:mitochondrial tRNA 3'-end processing"/>
    <property type="evidence" value="ECO:0007669"/>
    <property type="project" value="TreeGrafter"/>
</dbReference>
<feature type="region of interest" description="Disordered" evidence="11">
    <location>
        <begin position="34"/>
        <end position="57"/>
    </location>
</feature>
<keyword evidence="10" id="KW-0862">Zinc</keyword>
<keyword evidence="13" id="KW-1185">Reference proteome</keyword>
<proteinExistence type="inferred from homology"/>
<name>A0A1U7LSY1_NEOID</name>
<dbReference type="SUPFAM" id="SSF56281">
    <property type="entry name" value="Metallo-hydrolase/oxidoreductase"/>
    <property type="match status" value="1"/>
</dbReference>
<gene>
    <name evidence="12" type="ORF">NEOLI_000876</name>
</gene>
<keyword evidence="6" id="KW-0540">Nuclease</keyword>
<keyword evidence="8" id="KW-0255">Endonuclease</keyword>
<evidence type="ECO:0000256" key="9">
    <source>
        <dbReference type="ARBA" id="ARBA00022801"/>
    </source>
</evidence>
<keyword evidence="5" id="KW-0819">tRNA processing</keyword>
<dbReference type="Pfam" id="PF23023">
    <property type="entry name" value="Anti-Pycsar_Apyc1"/>
    <property type="match status" value="1"/>
</dbReference>
<comment type="similarity">
    <text evidence="3">Belongs to the RNase Z family.</text>
</comment>
<dbReference type="CDD" id="cd07718">
    <property type="entry name" value="RNaseZ_ELAC1_ELAC2-C-term-like_MBL-fold"/>
    <property type="match status" value="1"/>
</dbReference>